<reference evidence="3" key="1">
    <citation type="journal article" date="2020" name="Stud. Mycol.">
        <title>101 Dothideomycetes genomes: a test case for predicting lifestyles and emergence of pathogens.</title>
        <authorList>
            <person name="Haridas S."/>
            <person name="Albert R."/>
            <person name="Binder M."/>
            <person name="Bloem J."/>
            <person name="Labutti K."/>
            <person name="Salamov A."/>
            <person name="Andreopoulos B."/>
            <person name="Baker S."/>
            <person name="Barry K."/>
            <person name="Bills G."/>
            <person name="Bluhm B."/>
            <person name="Cannon C."/>
            <person name="Castanera R."/>
            <person name="Culley D."/>
            <person name="Daum C."/>
            <person name="Ezra D."/>
            <person name="Gonzalez J."/>
            <person name="Henrissat B."/>
            <person name="Kuo A."/>
            <person name="Liang C."/>
            <person name="Lipzen A."/>
            <person name="Lutzoni F."/>
            <person name="Magnuson J."/>
            <person name="Mondo S."/>
            <person name="Nolan M."/>
            <person name="Ohm R."/>
            <person name="Pangilinan J."/>
            <person name="Park H.-J."/>
            <person name="Ramirez L."/>
            <person name="Alfaro M."/>
            <person name="Sun H."/>
            <person name="Tritt A."/>
            <person name="Yoshinaga Y."/>
            <person name="Zwiers L.-H."/>
            <person name="Turgeon B."/>
            <person name="Goodwin S."/>
            <person name="Spatafora J."/>
            <person name="Crous P."/>
            <person name="Grigoriev I."/>
        </authorList>
    </citation>
    <scope>NUCLEOTIDE SEQUENCE</scope>
    <source>
        <strain evidence="3">CBS 627.86</strain>
    </source>
</reference>
<feature type="region of interest" description="Disordered" evidence="1">
    <location>
        <begin position="230"/>
        <end position="284"/>
    </location>
</feature>
<accession>A0A6A5Z9J9</accession>
<evidence type="ECO:0000256" key="2">
    <source>
        <dbReference type="SAM" id="Phobius"/>
    </source>
</evidence>
<protein>
    <submittedName>
        <fullName evidence="3">Uncharacterized protein</fullName>
    </submittedName>
</protein>
<organism evidence="3 4">
    <name type="scientific">Lophiotrema nucula</name>
    <dbReference type="NCBI Taxonomy" id="690887"/>
    <lineage>
        <taxon>Eukaryota</taxon>
        <taxon>Fungi</taxon>
        <taxon>Dikarya</taxon>
        <taxon>Ascomycota</taxon>
        <taxon>Pezizomycotina</taxon>
        <taxon>Dothideomycetes</taxon>
        <taxon>Pleosporomycetidae</taxon>
        <taxon>Pleosporales</taxon>
        <taxon>Lophiotremataceae</taxon>
        <taxon>Lophiotrema</taxon>
    </lineage>
</organism>
<keyword evidence="2" id="KW-0812">Transmembrane</keyword>
<dbReference type="OrthoDB" id="3563651at2759"/>
<keyword evidence="4" id="KW-1185">Reference proteome</keyword>
<evidence type="ECO:0000313" key="3">
    <source>
        <dbReference type="EMBL" id="KAF2115945.1"/>
    </source>
</evidence>
<name>A0A6A5Z9J9_9PLEO</name>
<keyword evidence="2" id="KW-1133">Transmembrane helix</keyword>
<keyword evidence="2" id="KW-0472">Membrane</keyword>
<proteinExistence type="predicted"/>
<evidence type="ECO:0000313" key="4">
    <source>
        <dbReference type="Proteomes" id="UP000799770"/>
    </source>
</evidence>
<gene>
    <name evidence="3" type="ORF">BDV96DRAFT_574852</name>
</gene>
<evidence type="ECO:0000256" key="1">
    <source>
        <dbReference type="SAM" id="MobiDB-lite"/>
    </source>
</evidence>
<dbReference type="EMBL" id="ML977322">
    <property type="protein sequence ID" value="KAF2115945.1"/>
    <property type="molecule type" value="Genomic_DNA"/>
</dbReference>
<dbReference type="AlphaFoldDB" id="A0A6A5Z9J9"/>
<dbReference type="Proteomes" id="UP000799770">
    <property type="component" value="Unassembled WGS sequence"/>
</dbReference>
<feature type="transmembrane region" description="Helical" evidence="2">
    <location>
        <begin position="199"/>
        <end position="220"/>
    </location>
</feature>
<sequence>MGGGGSKPESIPTPTFTTITTHTPLTTTFTAPDDCWTTPYYVPDPTGWFEAGGETSSCFPPGFAFSETVMLYSPGICPAGWKSACESYSTPADGGAAVQMAVSTDFVVFCCPISMKCVKSRSESDSDREWESTMGCVSSYHVDAKSWFPDQTDAKRTYMKSMYQRPVMIMAPPTTTAPPVAHRTSNSTTHAGLSTAKKAGISVGAIAVAAILIGLIVFILRRVKRKHVMEQTESGRPESSLEEPSGPFSWTGPSDNAAHAVPRRHGGGMTESDGGTSIPPMYEP</sequence>